<dbReference type="PANTHER" id="PTHR47643:SF2">
    <property type="entry name" value="TPR DOMAIN PROTEIN (AFU_ORTHOLOGUE AFUA_5G12710)"/>
    <property type="match status" value="1"/>
</dbReference>
<protein>
    <recommendedName>
        <fullName evidence="2">SET domain-containing protein</fullName>
    </recommendedName>
</protein>
<organism evidence="1">
    <name type="scientific">Pyrodinium bahamense</name>
    <dbReference type="NCBI Taxonomy" id="73915"/>
    <lineage>
        <taxon>Eukaryota</taxon>
        <taxon>Sar</taxon>
        <taxon>Alveolata</taxon>
        <taxon>Dinophyceae</taxon>
        <taxon>Gonyaulacales</taxon>
        <taxon>Pyrocystaceae</taxon>
        <taxon>Pyrodinium</taxon>
    </lineage>
</organism>
<dbReference type="AlphaFoldDB" id="A0A7S0ASR2"/>
<evidence type="ECO:0008006" key="2">
    <source>
        <dbReference type="Google" id="ProtNLM"/>
    </source>
</evidence>
<sequence>MEPGACKLSARPATVLTGARPPHFYLPNFGDAVGPVKVLCCEHEEFGGGQSHRRKLVVTEDVEAGGLLFVQNPLVFGVVEEDGHLERLGDALVTAATTSPRAAALAGLLADDGQLGEDNNVVATITDVHAVSEPWTKETAVLDVCKKVVERSSMFTGKSYVGIWTLPGMARHSCYPSANFTCFGDSYIARASRTLKAGDEVTFSFWDVLEPLDNRRQTATEKCGGFWCRCPRCEAEETFGAKARLASETMQTKFTLNVTRVTAIKEQLTLQIESKKKDMEKRFQHHHSDDMKGYRNGLLGLADRFRDLNGRTLSDEELVEVREFLPEVNAPEMVSVPRDLAKELLGAVRKFEDDLESCNLNEQQRNWFVASHLNYYSEVLVLAVLQKDVNAQRFLVQSMLSAVAATAPGSFIHQRLAVFNWEVAVQCEDPSLSRVGSDSDPAPEEKELARQALRLRYGMDLSLMEMEAAMARTACSRDVDENWCWEVSWCIGMAPRGPNTDIGTRGTSLGVPVV</sequence>
<gene>
    <name evidence="1" type="ORF">PBAH0796_LOCUS21386</name>
</gene>
<proteinExistence type="predicted"/>
<dbReference type="CDD" id="cd20071">
    <property type="entry name" value="SET_SMYD"/>
    <property type="match status" value="1"/>
</dbReference>
<dbReference type="InterPro" id="IPR046341">
    <property type="entry name" value="SET_dom_sf"/>
</dbReference>
<dbReference type="EMBL" id="HBEG01035000">
    <property type="protein sequence ID" value="CAD8373487.1"/>
    <property type="molecule type" value="Transcribed_RNA"/>
</dbReference>
<name>A0A7S0ASR2_9DINO</name>
<dbReference type="InterPro" id="IPR053209">
    <property type="entry name" value="Gramillin-biosynth_MTr"/>
</dbReference>
<reference evidence="1" key="1">
    <citation type="submission" date="2021-01" db="EMBL/GenBank/DDBJ databases">
        <authorList>
            <person name="Corre E."/>
            <person name="Pelletier E."/>
            <person name="Niang G."/>
            <person name="Scheremetjew M."/>
            <person name="Finn R."/>
            <person name="Kale V."/>
            <person name="Holt S."/>
            <person name="Cochrane G."/>
            <person name="Meng A."/>
            <person name="Brown T."/>
            <person name="Cohen L."/>
        </authorList>
    </citation>
    <scope>NUCLEOTIDE SEQUENCE</scope>
    <source>
        <strain evidence="1">Pbaha01</strain>
    </source>
</reference>
<evidence type="ECO:0000313" key="1">
    <source>
        <dbReference type="EMBL" id="CAD8373487.1"/>
    </source>
</evidence>
<accession>A0A7S0ASR2</accession>
<dbReference type="SUPFAM" id="SSF82199">
    <property type="entry name" value="SET domain"/>
    <property type="match status" value="1"/>
</dbReference>
<dbReference type="PANTHER" id="PTHR47643">
    <property type="entry name" value="TPR DOMAIN PROTEIN (AFU_ORTHOLOGUE AFUA_5G12710)"/>
    <property type="match status" value="1"/>
</dbReference>
<dbReference type="Gene3D" id="2.170.270.10">
    <property type="entry name" value="SET domain"/>
    <property type="match status" value="1"/>
</dbReference>